<sequence>MNSPPTTWQIIAANLPEHSRNPIHTDDGAQAAGFPRALVAGVTTYAYLTHPLIVAWGRDWLQYGGGEVRFRRPVFDGDLLRCSPIADGDEIAIHAVTDEPEQPRVIFQTWRQSVPLTALRIGEKLPDITIALNGEWGCDYGNRAGDNLSFYTDENLVHPAVWPALANQVVYQHVARGSWIHTRSIIRHHGVAHGGDIATMKSVVVRRFESHGERAILDVHIEVAGKVVASLEHEAIVALPESTS</sequence>
<dbReference type="CDD" id="cd03441">
    <property type="entry name" value="R_hydratase_like"/>
    <property type="match status" value="1"/>
</dbReference>
<reference evidence="3" key="1">
    <citation type="submission" date="2020-05" db="EMBL/GenBank/DDBJ databases">
        <authorList>
            <person name="Chiriac C."/>
            <person name="Salcher M."/>
            <person name="Ghai R."/>
            <person name="Kavagutti S V."/>
        </authorList>
    </citation>
    <scope>NUCLEOTIDE SEQUENCE</scope>
</reference>
<dbReference type="InterPro" id="IPR029069">
    <property type="entry name" value="HotDog_dom_sf"/>
</dbReference>
<evidence type="ECO:0000313" key="3">
    <source>
        <dbReference type="EMBL" id="CAB4596347.1"/>
    </source>
</evidence>
<evidence type="ECO:0000313" key="4">
    <source>
        <dbReference type="EMBL" id="CAB4969832.1"/>
    </source>
</evidence>
<dbReference type="Gene3D" id="3.10.129.10">
    <property type="entry name" value="Hotdog Thioesterase"/>
    <property type="match status" value="1"/>
</dbReference>
<name>A0A6J6G582_9ZZZZ</name>
<gene>
    <name evidence="2" type="ORF">UFOPK1421_01031</name>
    <name evidence="3" type="ORF">UFOPK1820_00442</name>
    <name evidence="4" type="ORF">UFOPK3889_00503</name>
    <name evidence="5" type="ORF">UFOPK4275_00968</name>
    <name evidence="6" type="ORF">UFOPK4422_01309</name>
</gene>
<dbReference type="EMBL" id="CAFBRX010000154">
    <property type="protein sequence ID" value="CAB5130586.1"/>
    <property type="molecule type" value="Genomic_DNA"/>
</dbReference>
<dbReference type="EMBL" id="CAEZUK010000050">
    <property type="protein sequence ID" value="CAB4596347.1"/>
    <property type="molecule type" value="Genomic_DNA"/>
</dbReference>
<dbReference type="SUPFAM" id="SSF54637">
    <property type="entry name" value="Thioesterase/thiol ester dehydrase-isomerase"/>
    <property type="match status" value="2"/>
</dbReference>
<feature type="domain" description="MaoC-like" evidence="1">
    <location>
        <begin position="20"/>
        <end position="82"/>
    </location>
</feature>
<dbReference type="EMBL" id="CAFBNZ010000069">
    <property type="protein sequence ID" value="CAB4969832.1"/>
    <property type="molecule type" value="Genomic_DNA"/>
</dbReference>
<dbReference type="InterPro" id="IPR002539">
    <property type="entry name" value="MaoC-like_dom"/>
</dbReference>
<dbReference type="Pfam" id="PF01575">
    <property type="entry name" value="MaoC_dehydratas"/>
    <property type="match status" value="1"/>
</dbReference>
<evidence type="ECO:0000313" key="6">
    <source>
        <dbReference type="EMBL" id="CAB5130586.1"/>
    </source>
</evidence>
<evidence type="ECO:0000313" key="5">
    <source>
        <dbReference type="EMBL" id="CAB5052318.1"/>
    </source>
</evidence>
<dbReference type="EMBL" id="CAEZSL010000111">
    <property type="protein sequence ID" value="CAB4547289.1"/>
    <property type="molecule type" value="Genomic_DNA"/>
</dbReference>
<organism evidence="3">
    <name type="scientific">freshwater metagenome</name>
    <dbReference type="NCBI Taxonomy" id="449393"/>
    <lineage>
        <taxon>unclassified sequences</taxon>
        <taxon>metagenomes</taxon>
        <taxon>ecological metagenomes</taxon>
    </lineage>
</organism>
<evidence type="ECO:0000259" key="1">
    <source>
        <dbReference type="Pfam" id="PF01575"/>
    </source>
</evidence>
<dbReference type="AlphaFoldDB" id="A0A6J6G582"/>
<proteinExistence type="predicted"/>
<protein>
    <submittedName>
        <fullName evidence="3">Unannotated protein</fullName>
    </submittedName>
</protein>
<dbReference type="EMBL" id="CAFBQJ010000181">
    <property type="protein sequence ID" value="CAB5052318.1"/>
    <property type="molecule type" value="Genomic_DNA"/>
</dbReference>
<evidence type="ECO:0000313" key="2">
    <source>
        <dbReference type="EMBL" id="CAB4547289.1"/>
    </source>
</evidence>
<accession>A0A6J6G582</accession>